<reference evidence="2" key="1">
    <citation type="submission" date="2021-04" db="EMBL/GenBank/DDBJ databases">
        <authorList>
            <person name="Tunstrom K."/>
        </authorList>
    </citation>
    <scope>NUCLEOTIDE SEQUENCE</scope>
</reference>
<evidence type="ECO:0000256" key="1">
    <source>
        <dbReference type="SAM" id="MobiDB-lite"/>
    </source>
</evidence>
<gene>
    <name evidence="2" type="ORF">PAPOLLO_LOCUS16577</name>
</gene>
<protein>
    <submittedName>
        <fullName evidence="2">(apollo) hypothetical protein</fullName>
    </submittedName>
</protein>
<evidence type="ECO:0000313" key="3">
    <source>
        <dbReference type="Proteomes" id="UP000691718"/>
    </source>
</evidence>
<proteinExistence type="predicted"/>
<keyword evidence="3" id="KW-1185">Reference proteome</keyword>
<dbReference type="AlphaFoldDB" id="A0A8S3XCG3"/>
<organism evidence="2 3">
    <name type="scientific">Parnassius apollo</name>
    <name type="common">Apollo butterfly</name>
    <name type="synonym">Papilio apollo</name>
    <dbReference type="NCBI Taxonomy" id="110799"/>
    <lineage>
        <taxon>Eukaryota</taxon>
        <taxon>Metazoa</taxon>
        <taxon>Ecdysozoa</taxon>
        <taxon>Arthropoda</taxon>
        <taxon>Hexapoda</taxon>
        <taxon>Insecta</taxon>
        <taxon>Pterygota</taxon>
        <taxon>Neoptera</taxon>
        <taxon>Endopterygota</taxon>
        <taxon>Lepidoptera</taxon>
        <taxon>Glossata</taxon>
        <taxon>Ditrysia</taxon>
        <taxon>Papilionoidea</taxon>
        <taxon>Papilionidae</taxon>
        <taxon>Parnassiinae</taxon>
        <taxon>Parnassini</taxon>
        <taxon>Parnassius</taxon>
        <taxon>Parnassius</taxon>
    </lineage>
</organism>
<comment type="caution">
    <text evidence="2">The sequence shown here is derived from an EMBL/GenBank/DDBJ whole genome shotgun (WGS) entry which is preliminary data.</text>
</comment>
<dbReference type="EMBL" id="CAJQZP010001114">
    <property type="protein sequence ID" value="CAG5016859.1"/>
    <property type="molecule type" value="Genomic_DNA"/>
</dbReference>
<accession>A0A8S3XCG3</accession>
<evidence type="ECO:0000313" key="2">
    <source>
        <dbReference type="EMBL" id="CAG5016859.1"/>
    </source>
</evidence>
<name>A0A8S3XCG3_PARAO</name>
<feature type="compositionally biased region" description="Basic and acidic residues" evidence="1">
    <location>
        <begin position="61"/>
        <end position="73"/>
    </location>
</feature>
<sequence length="96" mass="10782">MDLKQHKVVNMNEDQVDSVVESWITQIMNEETDDEDAGQSHAVMMPTNDDIHNSEFIYSEHNTDSESGNEKQPEAPATDDCESSSVSNLPLLELSR</sequence>
<dbReference type="Proteomes" id="UP000691718">
    <property type="component" value="Unassembled WGS sequence"/>
</dbReference>
<feature type="region of interest" description="Disordered" evidence="1">
    <location>
        <begin position="53"/>
        <end position="96"/>
    </location>
</feature>